<accession>A0A0G1FQ77</accession>
<protein>
    <submittedName>
        <fullName evidence="2">Glycosyl transferase family 2</fullName>
    </submittedName>
</protein>
<evidence type="ECO:0000313" key="3">
    <source>
        <dbReference type="Proteomes" id="UP000034090"/>
    </source>
</evidence>
<dbReference type="STRING" id="1618578.UV74_C0013G0298"/>
<dbReference type="InterPro" id="IPR029044">
    <property type="entry name" value="Nucleotide-diphossugar_trans"/>
</dbReference>
<dbReference type="PANTHER" id="PTHR43179:SF7">
    <property type="entry name" value="RHAMNOSYLTRANSFERASE WBBL"/>
    <property type="match status" value="1"/>
</dbReference>
<dbReference type="AlphaFoldDB" id="A0A0G1FQ77"/>
<comment type="caution">
    <text evidence="2">The sequence shown here is derived from an EMBL/GenBank/DDBJ whole genome shotgun (WGS) entry which is preliminary data.</text>
</comment>
<organism evidence="2 3">
    <name type="scientific">Candidatus Woesebacteria bacterium GW2011_GWB1_43_14</name>
    <dbReference type="NCBI Taxonomy" id="1618578"/>
    <lineage>
        <taxon>Bacteria</taxon>
        <taxon>Candidatus Woeseibacteriota</taxon>
    </lineage>
</organism>
<sequence length="290" mass="33392">MGKTAKLSIIIVSYNTKKLLNDCLHSLEKVAREADFEVVVCDNRSVDGSVDMIKKSFPWVKLIVNDNNLGFAKGNNVARGIALGKYILFLNPDTLVFPGAIGKTISYLDTHKEVGAITCKVVLPNGKLDKDTRRSFPTPWVALTHFSGLDRVFPKSKIFSKYWYGYLSASFEHEVDVLQGAFFMTRKKILDKVGWFDEDYFLNGEDIDLCWRIKLLKYKIIYFPEVKIIHLKKGSKKKAKSLKIELAGVEAMEIFYRKRLWKRYSLLTSYSVIFGIKIIKLVRLVKYYFL</sequence>
<gene>
    <name evidence="2" type="ORF">UV74_C0013G0298</name>
</gene>
<dbReference type="CDD" id="cd04186">
    <property type="entry name" value="GT_2_like_c"/>
    <property type="match status" value="1"/>
</dbReference>
<dbReference type="SUPFAM" id="SSF53448">
    <property type="entry name" value="Nucleotide-diphospho-sugar transferases"/>
    <property type="match status" value="1"/>
</dbReference>
<dbReference type="EMBL" id="LCFQ01000013">
    <property type="protein sequence ID" value="KKS97176.1"/>
    <property type="molecule type" value="Genomic_DNA"/>
</dbReference>
<feature type="domain" description="Glycosyltransferase 2-like" evidence="1">
    <location>
        <begin position="8"/>
        <end position="193"/>
    </location>
</feature>
<dbReference type="GO" id="GO:0016740">
    <property type="term" value="F:transferase activity"/>
    <property type="evidence" value="ECO:0007669"/>
    <property type="project" value="UniProtKB-KW"/>
</dbReference>
<evidence type="ECO:0000259" key="1">
    <source>
        <dbReference type="Pfam" id="PF00535"/>
    </source>
</evidence>
<dbReference type="InterPro" id="IPR001173">
    <property type="entry name" value="Glyco_trans_2-like"/>
</dbReference>
<dbReference type="Gene3D" id="3.90.550.10">
    <property type="entry name" value="Spore Coat Polysaccharide Biosynthesis Protein SpsA, Chain A"/>
    <property type="match status" value="1"/>
</dbReference>
<dbReference type="PANTHER" id="PTHR43179">
    <property type="entry name" value="RHAMNOSYLTRANSFERASE WBBL"/>
    <property type="match status" value="1"/>
</dbReference>
<keyword evidence="2" id="KW-0808">Transferase</keyword>
<dbReference type="Pfam" id="PF00535">
    <property type="entry name" value="Glycos_transf_2"/>
    <property type="match status" value="1"/>
</dbReference>
<reference evidence="2 3" key="1">
    <citation type="journal article" date="2015" name="Nature">
        <title>rRNA introns, odd ribosomes, and small enigmatic genomes across a large radiation of phyla.</title>
        <authorList>
            <person name="Brown C.T."/>
            <person name="Hug L.A."/>
            <person name="Thomas B.C."/>
            <person name="Sharon I."/>
            <person name="Castelle C.J."/>
            <person name="Singh A."/>
            <person name="Wilkins M.J."/>
            <person name="Williams K.H."/>
            <person name="Banfield J.F."/>
        </authorList>
    </citation>
    <scope>NUCLEOTIDE SEQUENCE [LARGE SCALE GENOMIC DNA]</scope>
</reference>
<evidence type="ECO:0000313" key="2">
    <source>
        <dbReference type="EMBL" id="KKS97176.1"/>
    </source>
</evidence>
<name>A0A0G1FQ77_9BACT</name>
<proteinExistence type="predicted"/>
<dbReference type="Proteomes" id="UP000034090">
    <property type="component" value="Unassembled WGS sequence"/>
</dbReference>